<dbReference type="InterPro" id="IPR035093">
    <property type="entry name" value="RelE/ParE_toxin_dom_sf"/>
</dbReference>
<dbReference type="EMBL" id="WKZA01000026">
    <property type="protein sequence ID" value="MSA94880.1"/>
    <property type="molecule type" value="Genomic_DNA"/>
</dbReference>
<dbReference type="AlphaFoldDB" id="A0A7K0IBH8"/>
<keyword evidence="1" id="KW-1277">Toxin-antitoxin system</keyword>
<evidence type="ECO:0000256" key="1">
    <source>
        <dbReference type="ARBA" id="ARBA00022649"/>
    </source>
</evidence>
<dbReference type="Gene3D" id="3.30.2310.20">
    <property type="entry name" value="RelE-like"/>
    <property type="match status" value="1"/>
</dbReference>
<evidence type="ECO:0000313" key="3">
    <source>
        <dbReference type="Proteomes" id="UP000462865"/>
    </source>
</evidence>
<proteinExistence type="predicted"/>
<dbReference type="Pfam" id="PF05016">
    <property type="entry name" value="ParE_toxin"/>
    <property type="match status" value="1"/>
</dbReference>
<dbReference type="InterPro" id="IPR007712">
    <property type="entry name" value="RelE/ParE_toxin"/>
</dbReference>
<dbReference type="Proteomes" id="UP000462865">
    <property type="component" value="Unassembled WGS sequence"/>
</dbReference>
<reference evidence="2 3" key="1">
    <citation type="journal article" date="2019" name="Nat. Med.">
        <title>A library of human gut bacterial isolates paired with longitudinal multiomics data enables mechanistic microbiome research.</title>
        <authorList>
            <person name="Poyet M."/>
            <person name="Groussin M."/>
            <person name="Gibbons S.M."/>
            <person name="Avila-Pacheco J."/>
            <person name="Jiang X."/>
            <person name="Kearney S.M."/>
            <person name="Perrotta A.R."/>
            <person name="Berdy B."/>
            <person name="Zhao S."/>
            <person name="Lieberman T.D."/>
            <person name="Swanson P.K."/>
            <person name="Smith M."/>
            <person name="Roesemann S."/>
            <person name="Alexander J.E."/>
            <person name="Rich S.A."/>
            <person name="Livny J."/>
            <person name="Vlamakis H."/>
            <person name="Clish C."/>
            <person name="Bullock K."/>
            <person name="Deik A."/>
            <person name="Scott J."/>
            <person name="Pierce K.A."/>
            <person name="Xavier R.J."/>
            <person name="Alm E.J."/>
        </authorList>
    </citation>
    <scope>NUCLEOTIDE SEQUENCE [LARGE SCALE GENOMIC DNA]</scope>
    <source>
        <strain evidence="2 3">BIOML-A1</strain>
    </source>
</reference>
<name>A0A7K0IBH8_9ACTN</name>
<sequence>MRESEIEFRPRASADLDGILAYIALTLKSPQAARDTANAIFASIERAAEMPELGQPFFDEDLEHPAYRRKLVKRYWVYYTCTDDTLTVRRIFHTTQDTDCYGFELLDD</sequence>
<organism evidence="2 3">
    <name type="scientific">Gordonibacter urolithinfaciens</name>
    <dbReference type="NCBI Taxonomy" id="1335613"/>
    <lineage>
        <taxon>Bacteria</taxon>
        <taxon>Bacillati</taxon>
        <taxon>Actinomycetota</taxon>
        <taxon>Coriobacteriia</taxon>
        <taxon>Eggerthellales</taxon>
        <taxon>Eggerthellaceae</taxon>
        <taxon>Gordonibacter</taxon>
    </lineage>
</organism>
<protein>
    <submittedName>
        <fullName evidence="2">Type II toxin-antitoxin system RelE/ParE family toxin</fullName>
    </submittedName>
</protein>
<dbReference type="RefSeq" id="WP_154270379.1">
    <property type="nucleotide sequence ID" value="NZ_JAJCHO010000002.1"/>
</dbReference>
<accession>A0A7K0IBH8</accession>
<evidence type="ECO:0000313" key="2">
    <source>
        <dbReference type="EMBL" id="MSA94880.1"/>
    </source>
</evidence>
<comment type="caution">
    <text evidence="2">The sequence shown here is derived from an EMBL/GenBank/DDBJ whole genome shotgun (WGS) entry which is preliminary data.</text>
</comment>
<gene>
    <name evidence="2" type="ORF">GKG38_07370</name>
</gene>